<evidence type="ECO:0000313" key="3">
    <source>
        <dbReference type="Proteomes" id="UP000268096"/>
    </source>
</evidence>
<accession>A0A3M5KVN6</accession>
<evidence type="ECO:0000313" key="2">
    <source>
        <dbReference type="EMBL" id="RMT38743.1"/>
    </source>
</evidence>
<reference evidence="2 3" key="1">
    <citation type="submission" date="2018-08" db="EMBL/GenBank/DDBJ databases">
        <title>Recombination of ecologically and evolutionarily significant loci maintains genetic cohesion in the Pseudomonas syringae species complex.</title>
        <authorList>
            <person name="Dillon M."/>
            <person name="Thakur S."/>
            <person name="Almeida R.N.D."/>
            <person name="Weir B.S."/>
            <person name="Guttman D.S."/>
        </authorList>
    </citation>
    <scope>NUCLEOTIDE SEQUENCE [LARGE SCALE GENOMIC DNA]</scope>
    <source>
        <strain evidence="2 3">ICMP 16926</strain>
    </source>
</reference>
<feature type="transmembrane region" description="Helical" evidence="1">
    <location>
        <begin position="36"/>
        <end position="60"/>
    </location>
</feature>
<sequence>MRCSMIYFYLWVPSPGKKRGLADIEEIRRFPAKLKYLLTPLWTAQIIPLIVLVLFTQFIAP</sequence>
<keyword evidence="1" id="KW-0812">Transmembrane</keyword>
<name>A0A3M5KVN6_PSESX</name>
<dbReference type="AlphaFoldDB" id="A0A3M5KVN6"/>
<keyword evidence="1" id="KW-1133">Transmembrane helix</keyword>
<dbReference type="Proteomes" id="UP000268096">
    <property type="component" value="Unassembled WGS sequence"/>
</dbReference>
<proteinExistence type="predicted"/>
<comment type="caution">
    <text evidence="2">The sequence shown here is derived from an EMBL/GenBank/DDBJ whole genome shotgun (WGS) entry which is preliminary data.</text>
</comment>
<organism evidence="2 3">
    <name type="scientific">Pseudomonas syringae pv. solidagae</name>
    <dbReference type="NCBI Taxonomy" id="264458"/>
    <lineage>
        <taxon>Bacteria</taxon>
        <taxon>Pseudomonadati</taxon>
        <taxon>Pseudomonadota</taxon>
        <taxon>Gammaproteobacteria</taxon>
        <taxon>Pseudomonadales</taxon>
        <taxon>Pseudomonadaceae</taxon>
        <taxon>Pseudomonas</taxon>
        <taxon>Pseudomonas syringae</taxon>
    </lineage>
</organism>
<protein>
    <submittedName>
        <fullName evidence="2">Uncharacterized protein</fullName>
    </submittedName>
</protein>
<evidence type="ECO:0000256" key="1">
    <source>
        <dbReference type="SAM" id="Phobius"/>
    </source>
</evidence>
<keyword evidence="1" id="KW-0472">Membrane</keyword>
<dbReference type="EMBL" id="RBTH01000388">
    <property type="protein sequence ID" value="RMT38743.1"/>
    <property type="molecule type" value="Genomic_DNA"/>
</dbReference>
<gene>
    <name evidence="2" type="ORF">ALP48_200071</name>
</gene>